<evidence type="ECO:0000313" key="21">
    <source>
        <dbReference type="EMBL" id="OBS67156.1"/>
    </source>
</evidence>
<keyword evidence="22" id="KW-1185">Reference proteome</keyword>
<sequence>MDNVLPVDADLFPNISTNTSESNQFVQPAWQIVLWAVAYTVIVVTSVVGNVVVMWIILAHKRMRTVTNYFLVNLAFAEASMAAFNTVVNFTYAVHNEWYYGLFYCKFHNFFPIAAVFASIYSMTAVAFDRYMAIIHPLQPRLSATATKVVIFVIWVLALLLAFPQGYYSTTETMPSRVVCMIEWPEHPNRTYEKATKLHCDITMLHYDITIFHYDIKMVLYDITMPYYDITKLHYDITMLYYDITILYYDITVVYYDIIMPYYDITKLHYDITVLYFDITILHYITMPHYDITMLYYDITKLHYDITMLYYDKTMLNYDITILLYDNILFHYDITMVHYDSTMTYYDITMLLYNITILHYDITIIHYDITMKHCSSLEEVSRPGATSFRQREQR</sequence>
<evidence type="ECO:0000256" key="14">
    <source>
        <dbReference type="ARBA" id="ARBA00023288"/>
    </source>
</evidence>
<evidence type="ECO:0000259" key="20">
    <source>
        <dbReference type="PROSITE" id="PS50262"/>
    </source>
</evidence>
<dbReference type="Proteomes" id="UP000092124">
    <property type="component" value="Unassembled WGS sequence"/>
</dbReference>
<evidence type="ECO:0000313" key="22">
    <source>
        <dbReference type="Proteomes" id="UP000092124"/>
    </source>
</evidence>
<dbReference type="PRINTS" id="PR01024">
    <property type="entry name" value="NEUROKININ1R"/>
</dbReference>
<keyword evidence="9" id="KW-0564">Palmitate</keyword>
<evidence type="ECO:0000256" key="3">
    <source>
        <dbReference type="ARBA" id="ARBA00013755"/>
    </source>
</evidence>
<keyword evidence="4" id="KW-1003">Cell membrane</keyword>
<dbReference type="InterPro" id="IPR017452">
    <property type="entry name" value="GPCR_Rhodpsn_7TM"/>
</dbReference>
<dbReference type="OrthoDB" id="5981855at2759"/>
<comment type="subcellular location">
    <subcellularLocation>
        <location evidence="1">Cell membrane</location>
        <topology evidence="1">Multi-pass membrane protein</topology>
    </subcellularLocation>
</comment>
<evidence type="ECO:0000256" key="17">
    <source>
        <dbReference type="PIRSR" id="PIRSR601681-50"/>
    </source>
</evidence>
<comment type="subunit">
    <text evidence="2">Interacts with ARRB1.</text>
</comment>
<keyword evidence="10 17" id="KW-1015">Disulfide bond</keyword>
<evidence type="ECO:0000256" key="13">
    <source>
        <dbReference type="ARBA" id="ARBA00023224"/>
    </source>
</evidence>
<evidence type="ECO:0000256" key="4">
    <source>
        <dbReference type="ARBA" id="ARBA00022475"/>
    </source>
</evidence>
<gene>
    <name evidence="21" type="ORF">A6R68_04307</name>
</gene>
<evidence type="ECO:0000256" key="5">
    <source>
        <dbReference type="ARBA" id="ARBA00022692"/>
    </source>
</evidence>
<dbReference type="InterPro" id="IPR000046">
    <property type="entry name" value="NK1_rcpt"/>
</dbReference>
<dbReference type="InterPro" id="IPR000276">
    <property type="entry name" value="GPCR_Rhodpsn"/>
</dbReference>
<dbReference type="GO" id="GO:1902093">
    <property type="term" value="P:positive regulation of flagellated sperm motility"/>
    <property type="evidence" value="ECO:0007669"/>
    <property type="project" value="TreeGrafter"/>
</dbReference>
<reference evidence="21 22" key="1">
    <citation type="submission" date="2016-06" db="EMBL/GenBank/DDBJ databases">
        <title>The Draft Genome Sequence and Annotation of the Desert Woodrat Neotoma lepida.</title>
        <authorList>
            <person name="Campbell M."/>
            <person name="Oakeson K.F."/>
            <person name="Yandell M."/>
            <person name="Halpert J.R."/>
            <person name="Dearing D."/>
        </authorList>
    </citation>
    <scope>NUCLEOTIDE SEQUENCE [LARGE SCALE GENOMIC DNA]</scope>
    <source>
        <strain evidence="21">417</strain>
        <tissue evidence="21">Liver</tissue>
    </source>
</reference>
<dbReference type="PRINTS" id="PR00244">
    <property type="entry name" value="NEUROKININR"/>
</dbReference>
<proteinExistence type="inferred from homology"/>
<evidence type="ECO:0000256" key="7">
    <source>
        <dbReference type="ARBA" id="ARBA00023040"/>
    </source>
</evidence>
<name>A0A1A6GLR2_NEOLE</name>
<feature type="transmembrane region" description="Helical" evidence="19">
    <location>
        <begin position="110"/>
        <end position="128"/>
    </location>
</feature>
<dbReference type="STRING" id="56216.A0A1A6GLR2"/>
<protein>
    <recommendedName>
        <fullName evidence="3">Substance-P receptor</fullName>
    </recommendedName>
    <alternativeName>
        <fullName evidence="15">NK-1 receptor</fullName>
    </alternativeName>
    <alternativeName>
        <fullName evidence="16">Tachykinin receptor 1</fullName>
    </alternativeName>
</protein>
<feature type="transmembrane region" description="Helical" evidence="19">
    <location>
        <begin position="32"/>
        <end position="58"/>
    </location>
</feature>
<keyword evidence="5 18" id="KW-0812">Transmembrane</keyword>
<accession>A0A1A6GLR2</accession>
<evidence type="ECO:0000256" key="15">
    <source>
        <dbReference type="ARBA" id="ARBA00031678"/>
    </source>
</evidence>
<evidence type="ECO:0000256" key="18">
    <source>
        <dbReference type="RuleBase" id="RU000688"/>
    </source>
</evidence>
<dbReference type="GO" id="GO:0070472">
    <property type="term" value="P:regulation of uterine smooth muscle contraction"/>
    <property type="evidence" value="ECO:0007669"/>
    <property type="project" value="UniProtKB-ARBA"/>
</dbReference>
<keyword evidence="7 18" id="KW-0297">G-protein coupled receptor</keyword>
<keyword evidence="13 18" id="KW-0807">Transducer</keyword>
<dbReference type="FunFam" id="1.20.1070.10:FF:000595">
    <property type="entry name" value="Substance-P receptor"/>
    <property type="match status" value="1"/>
</dbReference>
<evidence type="ECO:0000256" key="12">
    <source>
        <dbReference type="ARBA" id="ARBA00023180"/>
    </source>
</evidence>
<dbReference type="Gene3D" id="1.20.1070.10">
    <property type="entry name" value="Rhodopsin 7-helix transmembrane proteins"/>
    <property type="match status" value="1"/>
</dbReference>
<dbReference type="EMBL" id="LZPO01087146">
    <property type="protein sequence ID" value="OBS67156.1"/>
    <property type="molecule type" value="Genomic_DNA"/>
</dbReference>
<feature type="transmembrane region" description="Helical" evidence="19">
    <location>
        <begin position="149"/>
        <end position="168"/>
    </location>
</feature>
<keyword evidence="11 18" id="KW-0675">Receptor</keyword>
<evidence type="ECO:0000256" key="9">
    <source>
        <dbReference type="ARBA" id="ARBA00023139"/>
    </source>
</evidence>
<dbReference type="GO" id="GO:0005886">
    <property type="term" value="C:plasma membrane"/>
    <property type="evidence" value="ECO:0007669"/>
    <property type="project" value="UniProtKB-SubCell"/>
</dbReference>
<evidence type="ECO:0000256" key="10">
    <source>
        <dbReference type="ARBA" id="ARBA00023157"/>
    </source>
</evidence>
<evidence type="ECO:0000256" key="8">
    <source>
        <dbReference type="ARBA" id="ARBA00023136"/>
    </source>
</evidence>
<feature type="disulfide bond" evidence="17">
    <location>
        <begin position="105"/>
        <end position="180"/>
    </location>
</feature>
<dbReference type="PANTHER" id="PTHR46925:SF4">
    <property type="entry name" value="SUBSTANCE-P RECEPTOR"/>
    <property type="match status" value="1"/>
</dbReference>
<evidence type="ECO:0000256" key="11">
    <source>
        <dbReference type="ARBA" id="ARBA00023170"/>
    </source>
</evidence>
<dbReference type="PRINTS" id="PR00237">
    <property type="entry name" value="GPCRRHODOPSN"/>
</dbReference>
<dbReference type="AlphaFoldDB" id="A0A1A6GLR2"/>
<evidence type="ECO:0000256" key="6">
    <source>
        <dbReference type="ARBA" id="ARBA00022989"/>
    </source>
</evidence>
<dbReference type="SUPFAM" id="SSF81321">
    <property type="entry name" value="Family A G protein-coupled receptor-like"/>
    <property type="match status" value="1"/>
</dbReference>
<dbReference type="PANTHER" id="PTHR46925">
    <property type="entry name" value="G-PROTEIN COUPLED RECEPTOR TKR-1-RELATED"/>
    <property type="match status" value="1"/>
</dbReference>
<dbReference type="PROSITE" id="PS50262">
    <property type="entry name" value="G_PROTEIN_RECEP_F1_2"/>
    <property type="match status" value="1"/>
</dbReference>
<dbReference type="InterPro" id="IPR001681">
    <property type="entry name" value="Neurokn_rcpt"/>
</dbReference>
<evidence type="ECO:0000256" key="19">
    <source>
        <dbReference type="SAM" id="Phobius"/>
    </source>
</evidence>
<keyword evidence="8 19" id="KW-0472">Membrane</keyword>
<keyword evidence="6 19" id="KW-1133">Transmembrane helix</keyword>
<keyword evidence="14" id="KW-0449">Lipoprotein</keyword>
<dbReference type="GO" id="GO:0097225">
    <property type="term" value="C:sperm midpiece"/>
    <property type="evidence" value="ECO:0007669"/>
    <property type="project" value="TreeGrafter"/>
</dbReference>
<evidence type="ECO:0000256" key="1">
    <source>
        <dbReference type="ARBA" id="ARBA00004651"/>
    </source>
</evidence>
<evidence type="ECO:0000256" key="2">
    <source>
        <dbReference type="ARBA" id="ARBA00011145"/>
    </source>
</evidence>
<dbReference type="PROSITE" id="PS00237">
    <property type="entry name" value="G_PROTEIN_RECEP_F1_1"/>
    <property type="match status" value="1"/>
</dbReference>
<comment type="caution">
    <text evidence="21">The sequence shown here is derived from an EMBL/GenBank/DDBJ whole genome shotgun (WGS) entry which is preliminary data.</text>
</comment>
<dbReference type="GO" id="GO:0016496">
    <property type="term" value="F:substance P receptor activity"/>
    <property type="evidence" value="ECO:0007669"/>
    <property type="project" value="TreeGrafter"/>
</dbReference>
<feature type="transmembrane region" description="Helical" evidence="19">
    <location>
        <begin position="70"/>
        <end position="90"/>
    </location>
</feature>
<evidence type="ECO:0000256" key="16">
    <source>
        <dbReference type="ARBA" id="ARBA00031714"/>
    </source>
</evidence>
<dbReference type="Pfam" id="PF00001">
    <property type="entry name" value="7tm_1"/>
    <property type="match status" value="1"/>
</dbReference>
<keyword evidence="12" id="KW-0325">Glycoprotein</keyword>
<feature type="domain" description="G-protein coupled receptors family 1 profile" evidence="20">
    <location>
        <begin position="49"/>
        <end position="244"/>
    </location>
</feature>
<organism evidence="21 22">
    <name type="scientific">Neotoma lepida</name>
    <name type="common">Desert woodrat</name>
    <dbReference type="NCBI Taxonomy" id="56216"/>
    <lineage>
        <taxon>Eukaryota</taxon>
        <taxon>Metazoa</taxon>
        <taxon>Chordata</taxon>
        <taxon>Craniata</taxon>
        <taxon>Vertebrata</taxon>
        <taxon>Euteleostomi</taxon>
        <taxon>Mammalia</taxon>
        <taxon>Eutheria</taxon>
        <taxon>Euarchontoglires</taxon>
        <taxon>Glires</taxon>
        <taxon>Rodentia</taxon>
        <taxon>Myomorpha</taxon>
        <taxon>Muroidea</taxon>
        <taxon>Cricetidae</taxon>
        <taxon>Neotominae</taxon>
        <taxon>Neotoma</taxon>
    </lineage>
</organism>
<comment type="similarity">
    <text evidence="18">Belongs to the G-protein coupled receptor 1 family.</text>
</comment>